<dbReference type="EMBL" id="GG662857">
    <property type="protein sequence ID" value="EAR86850.2"/>
    <property type="molecule type" value="Genomic_DNA"/>
</dbReference>
<protein>
    <submittedName>
        <fullName evidence="1">Uncharacterized protein</fullName>
    </submittedName>
</protein>
<dbReference type="HOGENOM" id="CLU_1191996_0_0_1"/>
<dbReference type="RefSeq" id="XP_001007095.2">
    <property type="nucleotide sequence ID" value="XM_001007095.3"/>
</dbReference>
<accession>Q22ND5</accession>
<reference evidence="2" key="1">
    <citation type="journal article" date="2006" name="PLoS Biol.">
        <title>Macronuclear genome sequence of the ciliate Tetrahymena thermophila, a model eukaryote.</title>
        <authorList>
            <person name="Eisen J.A."/>
            <person name="Coyne R.S."/>
            <person name="Wu M."/>
            <person name="Wu D."/>
            <person name="Thiagarajan M."/>
            <person name="Wortman J.R."/>
            <person name="Badger J.H."/>
            <person name="Ren Q."/>
            <person name="Amedeo P."/>
            <person name="Jones K.M."/>
            <person name="Tallon L.J."/>
            <person name="Delcher A.L."/>
            <person name="Salzberg S.L."/>
            <person name="Silva J.C."/>
            <person name="Haas B.J."/>
            <person name="Majoros W.H."/>
            <person name="Farzad M."/>
            <person name="Carlton J.M."/>
            <person name="Smith R.K. Jr."/>
            <person name="Garg J."/>
            <person name="Pearlman R.E."/>
            <person name="Karrer K.M."/>
            <person name="Sun L."/>
            <person name="Manning G."/>
            <person name="Elde N.C."/>
            <person name="Turkewitz A.P."/>
            <person name="Asai D.J."/>
            <person name="Wilkes D.E."/>
            <person name="Wang Y."/>
            <person name="Cai H."/>
            <person name="Collins K."/>
            <person name="Stewart B.A."/>
            <person name="Lee S.R."/>
            <person name="Wilamowska K."/>
            <person name="Weinberg Z."/>
            <person name="Ruzzo W.L."/>
            <person name="Wloga D."/>
            <person name="Gaertig J."/>
            <person name="Frankel J."/>
            <person name="Tsao C.-C."/>
            <person name="Gorovsky M.A."/>
            <person name="Keeling P.J."/>
            <person name="Waller R.F."/>
            <person name="Patron N.J."/>
            <person name="Cherry J.M."/>
            <person name="Stover N.A."/>
            <person name="Krieger C.J."/>
            <person name="del Toro C."/>
            <person name="Ryder H.F."/>
            <person name="Williamson S.C."/>
            <person name="Barbeau R.A."/>
            <person name="Hamilton E.P."/>
            <person name="Orias E."/>
        </authorList>
    </citation>
    <scope>NUCLEOTIDE SEQUENCE [LARGE SCALE GENOMIC DNA]</scope>
    <source>
        <strain evidence="2">SB210</strain>
    </source>
</reference>
<evidence type="ECO:0000313" key="1">
    <source>
        <dbReference type="EMBL" id="EAR86850.2"/>
    </source>
</evidence>
<dbReference type="KEGG" id="tet:TTHERM_00204090"/>
<evidence type="ECO:0000313" key="2">
    <source>
        <dbReference type="Proteomes" id="UP000009168"/>
    </source>
</evidence>
<gene>
    <name evidence="1" type="ORF">TTHERM_00204090</name>
</gene>
<sequence>MRKEKNQQKQQDFILRINQLFIGLAKKALNFYYLKNFLSIINLPKKNKSSKKKKDKKSILINNSLIFPQYFAKKQQTYKQNTPTIHTKYQLKTKKIQKNKQTNKQTKLRQTDKQIEFNQLKKMDKLKSEYTNFRERIFCQDIDASKIKQFSDRIKQQLTSNESERYPFEVISLLESMYNHNKSINTGAAPTLDTVHLFDLNLTLNQLQSLKRCIQKLEYPQQILDSLNFLFSFMFSDDNNKLFLINCKIINDILVKYKKTLKLKNEEYQLRSIKQIELLLEYGKKNNSPLLTHHLETNGISKLLKQLSTSSEVQTEIKQQCSELLQKYFNIEIDSEDFDSEDQSSNNSQENYSQN</sequence>
<proteinExistence type="predicted"/>
<organism evidence="1 2">
    <name type="scientific">Tetrahymena thermophila (strain SB210)</name>
    <dbReference type="NCBI Taxonomy" id="312017"/>
    <lineage>
        <taxon>Eukaryota</taxon>
        <taxon>Sar</taxon>
        <taxon>Alveolata</taxon>
        <taxon>Ciliophora</taxon>
        <taxon>Intramacronucleata</taxon>
        <taxon>Oligohymenophorea</taxon>
        <taxon>Hymenostomatida</taxon>
        <taxon>Tetrahymenina</taxon>
        <taxon>Tetrahymenidae</taxon>
        <taxon>Tetrahymena</taxon>
    </lineage>
</organism>
<dbReference type="AlphaFoldDB" id="Q22ND5"/>
<dbReference type="GeneID" id="7844126"/>
<dbReference type="InParanoid" id="Q22ND5"/>
<dbReference type="Proteomes" id="UP000009168">
    <property type="component" value="Unassembled WGS sequence"/>
</dbReference>
<name>Q22ND5_TETTS</name>
<keyword evidence="2" id="KW-1185">Reference proteome</keyword>